<keyword evidence="3" id="KW-0489">Methyltransferase</keyword>
<keyword evidence="4" id="KW-0808">Transferase</keyword>
<dbReference type="InterPro" id="IPR014031">
    <property type="entry name" value="Ketoacyl_synth_C"/>
</dbReference>
<dbReference type="Pfam" id="PF21089">
    <property type="entry name" value="PKS_DH_N"/>
    <property type="match status" value="1"/>
</dbReference>
<dbReference type="Pfam" id="PF08242">
    <property type="entry name" value="Methyltransf_12"/>
    <property type="match status" value="1"/>
</dbReference>
<dbReference type="InterPro" id="IPR036291">
    <property type="entry name" value="NAD(P)-bd_dom_sf"/>
</dbReference>
<dbReference type="PANTHER" id="PTHR43775:SF20">
    <property type="entry name" value="HYBRID PKS-NRPS SYNTHETASE APDA"/>
    <property type="match status" value="1"/>
</dbReference>
<dbReference type="InterPro" id="IPR018201">
    <property type="entry name" value="Ketoacyl_synth_AS"/>
</dbReference>
<dbReference type="PROSITE" id="PS52019">
    <property type="entry name" value="PKS_MFAS_DH"/>
    <property type="match status" value="1"/>
</dbReference>
<dbReference type="PROSITE" id="PS00606">
    <property type="entry name" value="KS3_1"/>
    <property type="match status" value="1"/>
</dbReference>
<dbReference type="InterPro" id="IPR014043">
    <property type="entry name" value="Acyl_transferase_dom"/>
</dbReference>
<organism evidence="11 12">
    <name type="scientific">Cercophora scortea</name>
    <dbReference type="NCBI Taxonomy" id="314031"/>
    <lineage>
        <taxon>Eukaryota</taxon>
        <taxon>Fungi</taxon>
        <taxon>Dikarya</taxon>
        <taxon>Ascomycota</taxon>
        <taxon>Pezizomycotina</taxon>
        <taxon>Sordariomycetes</taxon>
        <taxon>Sordariomycetidae</taxon>
        <taxon>Sordariales</taxon>
        <taxon>Lasiosphaeriaceae</taxon>
        <taxon>Cercophora</taxon>
    </lineage>
</organism>
<dbReference type="InterPro" id="IPR013217">
    <property type="entry name" value="Methyltransf_12"/>
</dbReference>
<keyword evidence="1" id="KW-0596">Phosphopantetheine</keyword>
<dbReference type="InterPro" id="IPR016035">
    <property type="entry name" value="Acyl_Trfase/lysoPLipase"/>
</dbReference>
<feature type="compositionally biased region" description="Polar residues" evidence="8">
    <location>
        <begin position="2598"/>
        <end position="2623"/>
    </location>
</feature>
<dbReference type="PANTHER" id="PTHR43775">
    <property type="entry name" value="FATTY ACID SYNTHASE"/>
    <property type="match status" value="1"/>
</dbReference>
<dbReference type="SMART" id="SM00827">
    <property type="entry name" value="PKS_AT"/>
    <property type="match status" value="1"/>
</dbReference>
<dbReference type="GO" id="GO:0016491">
    <property type="term" value="F:oxidoreductase activity"/>
    <property type="evidence" value="ECO:0007669"/>
    <property type="project" value="UniProtKB-KW"/>
</dbReference>
<dbReference type="FunFam" id="3.40.47.10:FF:000019">
    <property type="entry name" value="Polyketide synthase type I"/>
    <property type="match status" value="1"/>
</dbReference>
<dbReference type="SMART" id="SM00822">
    <property type="entry name" value="PKS_KR"/>
    <property type="match status" value="1"/>
</dbReference>
<dbReference type="SMART" id="SM00825">
    <property type="entry name" value="PKS_KS"/>
    <property type="match status" value="1"/>
</dbReference>
<feature type="region of interest" description="Disordered" evidence="8">
    <location>
        <begin position="2596"/>
        <end position="2623"/>
    </location>
</feature>
<dbReference type="EMBL" id="JAUEPO010000007">
    <property type="protein sequence ID" value="KAK3317501.1"/>
    <property type="molecule type" value="Genomic_DNA"/>
</dbReference>
<dbReference type="InterPro" id="IPR014030">
    <property type="entry name" value="Ketoacyl_synth_N"/>
</dbReference>
<dbReference type="SUPFAM" id="SSF53335">
    <property type="entry name" value="S-adenosyl-L-methionine-dependent methyltransferases"/>
    <property type="match status" value="1"/>
</dbReference>
<evidence type="ECO:0000256" key="1">
    <source>
        <dbReference type="ARBA" id="ARBA00022450"/>
    </source>
</evidence>
<dbReference type="InterPro" id="IPR049552">
    <property type="entry name" value="PKS_DH_N"/>
</dbReference>
<gene>
    <name evidence="11" type="ORF">B0T19DRAFT_479577</name>
</gene>
<dbReference type="Gene3D" id="3.40.47.10">
    <property type="match status" value="1"/>
</dbReference>
<evidence type="ECO:0000313" key="12">
    <source>
        <dbReference type="Proteomes" id="UP001286456"/>
    </source>
</evidence>
<dbReference type="GO" id="GO:0008168">
    <property type="term" value="F:methyltransferase activity"/>
    <property type="evidence" value="ECO:0007669"/>
    <property type="project" value="UniProtKB-KW"/>
</dbReference>
<dbReference type="GO" id="GO:0004315">
    <property type="term" value="F:3-oxoacyl-[acyl-carrier-protein] synthase activity"/>
    <property type="evidence" value="ECO:0007669"/>
    <property type="project" value="InterPro"/>
</dbReference>
<feature type="region of interest" description="N-terminal hotdog fold" evidence="7">
    <location>
        <begin position="972"/>
        <end position="1117"/>
    </location>
</feature>
<dbReference type="SUPFAM" id="SSF53901">
    <property type="entry name" value="Thiolase-like"/>
    <property type="match status" value="1"/>
</dbReference>
<evidence type="ECO:0000256" key="4">
    <source>
        <dbReference type="ARBA" id="ARBA00022679"/>
    </source>
</evidence>
<dbReference type="InterPro" id="IPR016039">
    <property type="entry name" value="Thiolase-like"/>
</dbReference>
<dbReference type="Pfam" id="PF00698">
    <property type="entry name" value="Acyl_transf_1"/>
    <property type="match status" value="1"/>
</dbReference>
<dbReference type="Gene3D" id="3.40.50.150">
    <property type="entry name" value="Vaccinia Virus protein VP39"/>
    <property type="match status" value="1"/>
</dbReference>
<keyword evidence="5" id="KW-0560">Oxidoreductase</keyword>
<dbReference type="InterPro" id="IPR029063">
    <property type="entry name" value="SAM-dependent_MTases_sf"/>
</dbReference>
<dbReference type="Pfam" id="PF14765">
    <property type="entry name" value="PS-DH"/>
    <property type="match status" value="1"/>
</dbReference>
<dbReference type="InterPro" id="IPR001227">
    <property type="entry name" value="Ac_transferase_dom_sf"/>
</dbReference>
<evidence type="ECO:0000256" key="7">
    <source>
        <dbReference type="PROSITE-ProRule" id="PRU01363"/>
    </source>
</evidence>
<evidence type="ECO:0000256" key="5">
    <source>
        <dbReference type="ARBA" id="ARBA00023002"/>
    </source>
</evidence>
<dbReference type="Gene3D" id="3.40.366.10">
    <property type="entry name" value="Malonyl-Coenzyme A Acyl Carrier Protein, domain 2"/>
    <property type="match status" value="1"/>
</dbReference>
<dbReference type="SUPFAM" id="SSF55048">
    <property type="entry name" value="Probable ACP-binding domain of malonyl-CoA ACP transacylase"/>
    <property type="match status" value="1"/>
</dbReference>
<dbReference type="InterPro" id="IPR013968">
    <property type="entry name" value="PKS_KR"/>
</dbReference>
<dbReference type="SUPFAM" id="SSF52151">
    <property type="entry name" value="FabD/lysophospholipase-like"/>
    <property type="match status" value="1"/>
</dbReference>
<evidence type="ECO:0000256" key="2">
    <source>
        <dbReference type="ARBA" id="ARBA00022553"/>
    </source>
</evidence>
<feature type="active site" description="Proton acceptor; for dehydratase activity" evidence="7">
    <location>
        <position position="1004"/>
    </location>
</feature>
<dbReference type="Gene3D" id="3.40.50.720">
    <property type="entry name" value="NAD(P)-binding Rossmann-like Domain"/>
    <property type="match status" value="2"/>
</dbReference>
<dbReference type="GO" id="GO:0004312">
    <property type="term" value="F:fatty acid synthase activity"/>
    <property type="evidence" value="ECO:0007669"/>
    <property type="project" value="TreeGrafter"/>
</dbReference>
<dbReference type="Pfam" id="PF00109">
    <property type="entry name" value="ketoacyl-synt"/>
    <property type="match status" value="1"/>
</dbReference>
<dbReference type="GO" id="GO:0006633">
    <property type="term" value="P:fatty acid biosynthetic process"/>
    <property type="evidence" value="ECO:0007669"/>
    <property type="project" value="InterPro"/>
</dbReference>
<dbReference type="InterPro" id="IPR049900">
    <property type="entry name" value="PKS_mFAS_DH"/>
</dbReference>
<dbReference type="Pfam" id="PF02801">
    <property type="entry name" value="Ketoacyl-synt_C"/>
    <property type="match status" value="1"/>
</dbReference>
<proteinExistence type="predicted"/>
<dbReference type="GO" id="GO:0044550">
    <property type="term" value="P:secondary metabolite biosynthetic process"/>
    <property type="evidence" value="ECO:0007669"/>
    <property type="project" value="TreeGrafter"/>
</dbReference>
<keyword evidence="12" id="KW-1185">Reference proteome</keyword>
<feature type="domain" description="PKS/mFAS DH" evidence="10">
    <location>
        <begin position="972"/>
        <end position="1292"/>
    </location>
</feature>
<evidence type="ECO:0000256" key="3">
    <source>
        <dbReference type="ARBA" id="ARBA00022603"/>
    </source>
</evidence>
<dbReference type="InterPro" id="IPR020807">
    <property type="entry name" value="PKS_DH"/>
</dbReference>
<evidence type="ECO:0000259" key="9">
    <source>
        <dbReference type="PROSITE" id="PS52004"/>
    </source>
</evidence>
<dbReference type="PROSITE" id="PS00012">
    <property type="entry name" value="PHOSPHOPANTETHEINE"/>
    <property type="match status" value="1"/>
</dbReference>
<dbReference type="CDD" id="cd02440">
    <property type="entry name" value="AdoMet_MTases"/>
    <property type="match status" value="1"/>
</dbReference>
<dbReference type="Proteomes" id="UP001286456">
    <property type="component" value="Unassembled WGS sequence"/>
</dbReference>
<keyword evidence="6" id="KW-0511">Multifunctional enzyme</keyword>
<reference evidence="11" key="1">
    <citation type="journal article" date="2023" name="Mol. Phylogenet. Evol.">
        <title>Genome-scale phylogeny and comparative genomics of the fungal order Sordariales.</title>
        <authorList>
            <person name="Hensen N."/>
            <person name="Bonometti L."/>
            <person name="Westerberg I."/>
            <person name="Brannstrom I.O."/>
            <person name="Guillou S."/>
            <person name="Cros-Aarteil S."/>
            <person name="Calhoun S."/>
            <person name="Haridas S."/>
            <person name="Kuo A."/>
            <person name="Mondo S."/>
            <person name="Pangilinan J."/>
            <person name="Riley R."/>
            <person name="LaButti K."/>
            <person name="Andreopoulos B."/>
            <person name="Lipzen A."/>
            <person name="Chen C."/>
            <person name="Yan M."/>
            <person name="Daum C."/>
            <person name="Ng V."/>
            <person name="Clum A."/>
            <person name="Steindorff A."/>
            <person name="Ohm R.A."/>
            <person name="Martin F."/>
            <person name="Silar P."/>
            <person name="Natvig D.O."/>
            <person name="Lalanne C."/>
            <person name="Gautier V."/>
            <person name="Ament-Velasquez S.L."/>
            <person name="Kruys A."/>
            <person name="Hutchinson M.I."/>
            <person name="Powell A.J."/>
            <person name="Barry K."/>
            <person name="Miller A.N."/>
            <person name="Grigoriev I.V."/>
            <person name="Debuchy R."/>
            <person name="Gladieux P."/>
            <person name="Hiltunen Thoren M."/>
            <person name="Johannesson H."/>
        </authorList>
    </citation>
    <scope>NUCLEOTIDE SEQUENCE</scope>
    <source>
        <strain evidence="11">SMH4131-1</strain>
    </source>
</reference>
<feature type="active site" description="Proton donor; for dehydratase activity" evidence="7">
    <location>
        <position position="1188"/>
    </location>
</feature>
<dbReference type="Pfam" id="PF16197">
    <property type="entry name" value="KAsynt_C_assoc"/>
    <property type="match status" value="1"/>
</dbReference>
<dbReference type="InterPro" id="IPR050091">
    <property type="entry name" value="PKS_NRPS_Biosynth_Enz"/>
</dbReference>
<dbReference type="InterPro" id="IPR013120">
    <property type="entry name" value="FAR_NAD-bd"/>
</dbReference>
<sequence>MKTQRRNEPIAIVGSACRFAGGASSPSKLWEILQEPIDLRKEIPASRFNLEGFYHPDGSYHGHTNVRHAHFLDEDVAAFDAEFFGIKPVEVKAMDPQQRLLLEVVYEAVEAAGMAMADLRGSDTGVYVGVMFNDYAAMLLRDHQDMPTYYATGTGQSIFSNRLSYFFDWHGPSLTVDTACSSSLVAVHMAVQALRSGESRMAVACGTNLLLGPEGFIVESKLNMLSPDGRGRMWDQEANGYARGDGVATVVLKTLGAALEDGDHIEGLIRETGLNQDGATPGITMPSASAQEALIRNTYAKAGLDLSVPHNRPQYFEAHGTGTPAGDPAEAEAIYKSFFTSPRGDILPDPLGLGRGHPLYVGSIKTILGHTEGTAGVAAIIKASLALQRAVIPPNLLFHQLSERVAPFYKNVEILQTREPWPDVGGGERRASVNSFGFGGTNAHAILESYSNSNITNKPSTLSSTLDAVVFTPFVFSAFSEHSLRHMLLGYADYLKKLLRDDRTESPSLSDLAWTLRHRRSILPYRISFSALTIQDLQAKITARLEDQETPSIGIKAALTSPSPAGQQPARILGVFTGQGAQYARMGAELIEQSPAARGIIKQLESYLAEIPDIACRPSWSLGAELLADASSSRVHEAALSQPLCTAIQILSVDLMRLAGLQFSAVVGHSSGEIGAAYAAGYLSARDAMWIAYLRGLYVSQASSPNGPTIRGAMIAVGSSFDDMMDLCEDEVFQGRVTVAAINSSSSVTLSGDEDAIAEIELILDDEDKFHRRLKVEKAYHSAHMLPCFDPYFSSLRRFGVKQQTPSGPRCTWYSSVDDGLPVNGASTWGLNGTYWAENMTRPVQFSEALSSALQADPYHAVLEVGPHAALRGPATQTIQETLEKDLPYHGFLSRGSNSIDASAAALGFLWSHLNKASIDLDKYERAVTGVGAEYRYHLIKGLPTYSWNHESRYWHESRSSRKMRLRPDRVHPLLGDITSNSAPHHMSWKNLLRVSEMEWLSGHAVQGQVVFPASGYVSSALEAARLVAVGSGKGVRLIEIQDFVIHQAVPFEQEDAGIEVLVEMAEIRRSSSNIQRQQQAGDLIHARFTYSAALDSGGHDLTLTASGNVIIHLGDACPSLLPVRRPSFPHMIDVEADRFYAALAELGYHFSGRFRTMSGLQRKRGKATCFIKQEQPGPLLIHPAELDAVLQSAILAYSYPYDEELRTLHLPTKIQHIRVNPAALLAGTADTAVVDASVDFGSQRGSPGIAANINLYATSEGDGDGSSPVRPSAAIQVQGAVFSPLGGSNATEYRRVYSKVHWIPDRPDGVEASQGLWDDKSQIEIVYLLERIAFFYLRQFDRDVPPNHPARTTSPTKWYLNHARHVVACVESASHKWWKDEWQEDTIETLLEASKTYRHLPDVEIMLLVGEQMPRVFAGETTMIEEFRADGNDILDRYYSEGVGLKALALWVGRAVKQITDRHPHMNILEVGAGTGGATKAIFKDIGNDFLTYTYTDISAAFFENASSVFSQHGNKMVYKTLDVERNPGEQGFVEGTYDLIVAFFVIHATSDLERSLRNLRKLLKPGGYLVVGEGSETGTGAATSGFIFGTLPGWWVGTDSGRVMSPLVSPSEWDHLLRSTGFSGSDAAPPISVGDIFNVFPVVSQAVDDHINFLREPLSPGSSMELAGVPRIKKLILVGGRSGRSAHIIDGLEALLRHDFVNQVYRFRTLEDVDFGVIDIDATVVSLTELDSPVFKDITLGRFEALRKMMDPGKAVFWVTSGRLCDEPFSNMTVAFSRVATHETPEFHIQQFDISNPESIDPATLVGAVLRFHATLSRNSGNPEESRFWTFEPEIVLDEQGRQLVPRLIHIPELNDRYNAGRRPIVRDVDLKSSPLAFSLEPSPGAGHLLMEVPRYETELLGHGAGSGDMLELRTTYATVSALRTEFGHGFLALGEIGEVKYLALVPKLESVIRVHSSHAIRCEIPDLSDWDILKVVAAQLISLAALDRLYDGQTLVAHNAPEAVAQALAIQAATKGVSVVYTTDSVDEKVPASWVRLYNYMVASEIEEVLGLDESPSAFAGFSEPGSQGFDIEAAILSSFGSRFERVVTAGSLYSPVATGSKVPYPTGIHDILQRALHSAQSGLAANLSQFSSSPSTGLELVRLGDIARGSLPGPLDPLCVVDWTADALLPVHAARLDAGIMFKSVGSTYWIVGMSGALGISLADWMTAKGVRNLVMTSRNPGIAKEWVAAHRARGAIVTIVPCDVTDEAALNAAYQEICRTLPPIVGVIHGAMVLRDTSIANMSFDQLTDVTRPKVDGSIYLDRIFQDVDLDFFVLTSSINTVIGNRGQANYAAANAFMCSLAAQRRKRGLRAAAVNGGAIIGAGYMEREARRAWDKIAQNNYMMRLSEEDFVQSICECIDACRLDSPHGPEISTGLNDVPSDAPVPPFWSSDPKFAVFQVPERTLVEDDGPGKKVATVSVTQLLQKCQSKDEVYDVVKHAFAGALRAVLQVNMSDDDLMASRSSEIGLDSLVSVNIRTWFLQTLQVGIPVLKIMGNVTMENLVWLAVDTIPPELVPQLDKTETSTVIVTPDNNSTNGGGADGRQRHVTFKPVSYTNTPSSDRTLTSTPQPMTPDSISPMNTKAELYTSNLVKQTAKIMANADPVVDWEAEATPPPFLLDIPYTAKAPPPSSPPKVIVLTGAGGLLGHHLLAYLLQHTPAEKVICMGIRNLGSRLKNGELPPPSPQIIYHEGDLSLPLLGLAPDEATSIFDIADAVIHAGADTSHMKSYQALRVSNVGSTITLARLCLPRRVPLHFVSSAGLAIFSGQAAFPPISLPDNGRLPASDGSFGYACAKWTCERLLEQTHRLYRGEWKVCIHRPSTIVREGADAVGLKASLDWVNAMMKYASQSRTVPTINRNRGALDLVYVRSVCESLANKVVFGDERMTAGMVGYAHQVGDVVLPLDRLGEFGLREDQGGEMFGKVPMEEWIASAVARGMHPAVAELVRLMDTPGGEEYPRLLREVPASGLELGG</sequence>
<evidence type="ECO:0000256" key="6">
    <source>
        <dbReference type="ARBA" id="ARBA00023268"/>
    </source>
</evidence>
<reference evidence="11" key="2">
    <citation type="submission" date="2023-06" db="EMBL/GenBank/DDBJ databases">
        <authorList>
            <consortium name="Lawrence Berkeley National Laboratory"/>
            <person name="Haridas S."/>
            <person name="Hensen N."/>
            <person name="Bonometti L."/>
            <person name="Westerberg I."/>
            <person name="Brannstrom I.O."/>
            <person name="Guillou S."/>
            <person name="Cros-Aarteil S."/>
            <person name="Calhoun S."/>
            <person name="Kuo A."/>
            <person name="Mondo S."/>
            <person name="Pangilinan J."/>
            <person name="Riley R."/>
            <person name="Labutti K."/>
            <person name="Andreopoulos B."/>
            <person name="Lipzen A."/>
            <person name="Chen C."/>
            <person name="Yanf M."/>
            <person name="Daum C."/>
            <person name="Ng V."/>
            <person name="Clum A."/>
            <person name="Steindorff A."/>
            <person name="Ohm R."/>
            <person name="Martin F."/>
            <person name="Silar P."/>
            <person name="Natvig D."/>
            <person name="Lalanne C."/>
            <person name="Gautier V."/>
            <person name="Ament-Velasquez S.L."/>
            <person name="Kruys A."/>
            <person name="Hutchinson M.I."/>
            <person name="Powell A.J."/>
            <person name="Barry K."/>
            <person name="Miller A.N."/>
            <person name="Grigoriev I.V."/>
            <person name="Debuchy R."/>
            <person name="Gladieux P."/>
            <person name="Thoren M.H."/>
            <person name="Johannesson H."/>
        </authorList>
    </citation>
    <scope>NUCLEOTIDE SEQUENCE</scope>
    <source>
        <strain evidence="11">SMH4131-1</strain>
    </source>
</reference>
<dbReference type="GO" id="GO:0032259">
    <property type="term" value="P:methylation"/>
    <property type="evidence" value="ECO:0007669"/>
    <property type="project" value="UniProtKB-KW"/>
</dbReference>
<comment type="caution">
    <text evidence="11">The sequence shown here is derived from an EMBL/GenBank/DDBJ whole genome shotgun (WGS) entry which is preliminary data.</text>
</comment>
<evidence type="ECO:0000256" key="8">
    <source>
        <dbReference type="SAM" id="MobiDB-lite"/>
    </source>
</evidence>
<dbReference type="InterPro" id="IPR032821">
    <property type="entry name" value="PKS_assoc"/>
</dbReference>
<dbReference type="InterPro" id="IPR049551">
    <property type="entry name" value="PKS_DH_C"/>
</dbReference>
<dbReference type="InterPro" id="IPR042104">
    <property type="entry name" value="PKS_dehydratase_sf"/>
</dbReference>
<protein>
    <submittedName>
        <fullName evidence="11">Polyketide synthase</fullName>
    </submittedName>
</protein>
<dbReference type="CDD" id="cd00833">
    <property type="entry name" value="PKS"/>
    <property type="match status" value="1"/>
</dbReference>
<feature type="domain" description="Ketosynthase family 3 (KS3)" evidence="9">
    <location>
        <begin position="7"/>
        <end position="449"/>
    </location>
</feature>
<dbReference type="InterPro" id="IPR016036">
    <property type="entry name" value="Malonyl_transacylase_ACP-bd"/>
</dbReference>
<dbReference type="InterPro" id="IPR020841">
    <property type="entry name" value="PKS_Beta-ketoAc_synthase_dom"/>
</dbReference>
<evidence type="ECO:0000259" key="10">
    <source>
        <dbReference type="PROSITE" id="PS52019"/>
    </source>
</evidence>
<dbReference type="Gene3D" id="3.10.129.110">
    <property type="entry name" value="Polyketide synthase dehydratase"/>
    <property type="match status" value="1"/>
</dbReference>
<dbReference type="SUPFAM" id="SSF51735">
    <property type="entry name" value="NAD(P)-binding Rossmann-fold domains"/>
    <property type="match status" value="2"/>
</dbReference>
<evidence type="ECO:0000313" key="11">
    <source>
        <dbReference type="EMBL" id="KAK3317501.1"/>
    </source>
</evidence>
<dbReference type="PROSITE" id="PS52004">
    <property type="entry name" value="KS3_2"/>
    <property type="match status" value="1"/>
</dbReference>
<name>A0AAE0I306_9PEZI</name>
<dbReference type="SMART" id="SM00826">
    <property type="entry name" value="PKS_DH"/>
    <property type="match status" value="1"/>
</dbReference>
<dbReference type="InterPro" id="IPR057326">
    <property type="entry name" value="KR_dom"/>
</dbReference>
<dbReference type="Pfam" id="PF08659">
    <property type="entry name" value="KR"/>
    <property type="match status" value="1"/>
</dbReference>
<dbReference type="Pfam" id="PF07993">
    <property type="entry name" value="NAD_binding_4"/>
    <property type="match status" value="1"/>
</dbReference>
<dbReference type="InterPro" id="IPR006162">
    <property type="entry name" value="Ppantetheine_attach_site"/>
</dbReference>
<accession>A0AAE0I306</accession>
<keyword evidence="2" id="KW-0597">Phosphoprotein</keyword>
<feature type="region of interest" description="C-terminal hotdog fold" evidence="7">
    <location>
        <begin position="1132"/>
        <end position="1292"/>
    </location>
</feature>